<organism evidence="4 5">
    <name type="scientific">Methylorubrum rhodinum</name>
    <dbReference type="NCBI Taxonomy" id="29428"/>
    <lineage>
        <taxon>Bacteria</taxon>
        <taxon>Pseudomonadati</taxon>
        <taxon>Pseudomonadota</taxon>
        <taxon>Alphaproteobacteria</taxon>
        <taxon>Hyphomicrobiales</taxon>
        <taxon>Methylobacteriaceae</taxon>
        <taxon>Methylorubrum</taxon>
    </lineage>
</organism>
<protein>
    <submittedName>
        <fullName evidence="4">Carbamoyltransferase</fullName>
        <ecNumber evidence="4">2.1.3.-</ecNumber>
    </submittedName>
</protein>
<comment type="similarity">
    <text evidence="1">Belongs to the NodU/CmcH family.</text>
</comment>
<dbReference type="AlphaFoldDB" id="A0A840ZMN9"/>
<dbReference type="InterPro" id="IPR043129">
    <property type="entry name" value="ATPase_NBD"/>
</dbReference>
<proteinExistence type="inferred from homology"/>
<keyword evidence="4" id="KW-0808">Transferase</keyword>
<evidence type="ECO:0000313" key="4">
    <source>
        <dbReference type="EMBL" id="MBB5758191.1"/>
    </source>
</evidence>
<accession>A0A840ZMN9</accession>
<evidence type="ECO:0000259" key="3">
    <source>
        <dbReference type="Pfam" id="PF16861"/>
    </source>
</evidence>
<evidence type="ECO:0000259" key="2">
    <source>
        <dbReference type="Pfam" id="PF02543"/>
    </source>
</evidence>
<name>A0A840ZMN9_9HYPH</name>
<feature type="domain" description="Carbamoyltransferase" evidence="2">
    <location>
        <begin position="121"/>
        <end position="335"/>
    </location>
</feature>
<dbReference type="Gene3D" id="3.30.420.40">
    <property type="match status" value="2"/>
</dbReference>
<keyword evidence="5" id="KW-1185">Reference proteome</keyword>
<reference evidence="4 5" key="1">
    <citation type="submission" date="2020-08" db="EMBL/GenBank/DDBJ databases">
        <title>Genomic Encyclopedia of Type Strains, Phase IV (KMG-IV): sequencing the most valuable type-strain genomes for metagenomic binning, comparative biology and taxonomic classification.</title>
        <authorList>
            <person name="Goeker M."/>
        </authorList>
    </citation>
    <scope>NUCLEOTIDE SEQUENCE [LARGE SCALE GENOMIC DNA]</scope>
    <source>
        <strain evidence="4 5">DSM 2163</strain>
    </source>
</reference>
<dbReference type="CDD" id="cd24033">
    <property type="entry name" value="ASKHA_NBD_NodU_CmcH-like_N"/>
    <property type="match status" value="1"/>
</dbReference>
<evidence type="ECO:0000313" key="5">
    <source>
        <dbReference type="Proteomes" id="UP000583454"/>
    </source>
</evidence>
<dbReference type="InterPro" id="IPR038152">
    <property type="entry name" value="Carbam_trans_C_sf"/>
</dbReference>
<evidence type="ECO:0000256" key="1">
    <source>
        <dbReference type="ARBA" id="ARBA00006129"/>
    </source>
</evidence>
<dbReference type="Proteomes" id="UP000583454">
    <property type="component" value="Unassembled WGS sequence"/>
</dbReference>
<sequence>MSRFYLGLSTSGHDPALALVDPAGRLVFAEATERFVQDKRAWGIAPDHAPHLDQALKTAGFVQGRDALTVASSWSGVKADIPVQVSHALLPAQDGLWLRILQAQAQGQAGASLLRLGLAETMPAVLRFDHHLCHAAAACFQSPMQDAVCLVIDGEGEVGAVSLFDLRRRSLARRWRSWGPGSLGTFYAWLTRLCGFDWRLGEEWKVMGLAAFGEVLPDLAVALEPMLAVDRGRLRLADAAAIETGRAAASRHMRSPGGPILQAADLAATGQAVYACLVDRMLASCAHEGTTNLVLTGGCALNSSYNGTIVGRTPFEQVFVPSAPADDGNAVGAALLAWMQDTGASALPASDGSPYLGSTADSLRIAKLAGNCGAAAVSDLSTGMADILAQRLAEGHVIGVMRGRAEFGPRALGNRSILADPRPAGMKDRLNERVKGREAYRPFAPVVPADQVDRWFERAQPSPYMSFTLPWRPHQRNRIPAVVHEDGTGRVQTVTPSDNPWLHDLVEAFGRRTGVPVILNTSFNIMGKPIVNAVEDALGMLMTSGLDGVLIEDILIEKERGGDPR</sequence>
<dbReference type="Pfam" id="PF02543">
    <property type="entry name" value="Carbam_trans_N"/>
    <property type="match status" value="1"/>
</dbReference>
<dbReference type="InterPro" id="IPR051338">
    <property type="entry name" value="NodU/CmcH_Carbamoyltrnsfr"/>
</dbReference>
<dbReference type="InterPro" id="IPR003696">
    <property type="entry name" value="Carbtransf_dom"/>
</dbReference>
<dbReference type="InterPro" id="IPR031730">
    <property type="entry name" value="Carbam_trans_C"/>
</dbReference>
<dbReference type="GO" id="GO:0016740">
    <property type="term" value="F:transferase activity"/>
    <property type="evidence" value="ECO:0007669"/>
    <property type="project" value="UniProtKB-KW"/>
</dbReference>
<dbReference type="PANTHER" id="PTHR34847:SF1">
    <property type="entry name" value="NODULATION PROTEIN U"/>
    <property type="match status" value="1"/>
</dbReference>
<dbReference type="SUPFAM" id="SSF53067">
    <property type="entry name" value="Actin-like ATPase domain"/>
    <property type="match status" value="1"/>
</dbReference>
<dbReference type="EC" id="2.1.3.-" evidence="4"/>
<comment type="caution">
    <text evidence="4">The sequence shown here is derived from an EMBL/GenBank/DDBJ whole genome shotgun (WGS) entry which is preliminary data.</text>
</comment>
<dbReference type="Gene3D" id="3.90.870.20">
    <property type="entry name" value="Carbamoyltransferase, C-terminal domain"/>
    <property type="match status" value="1"/>
</dbReference>
<dbReference type="Pfam" id="PF16861">
    <property type="entry name" value="Carbam_trans_C"/>
    <property type="match status" value="1"/>
</dbReference>
<gene>
    <name evidence="4" type="ORF">HNR00_002909</name>
</gene>
<dbReference type="PANTHER" id="PTHR34847">
    <property type="entry name" value="NODULATION PROTEIN U"/>
    <property type="match status" value="1"/>
</dbReference>
<dbReference type="RefSeq" id="WP_183570390.1">
    <property type="nucleotide sequence ID" value="NZ_JACHOP010000011.1"/>
</dbReference>
<feature type="domain" description="Carbamoyltransferase C-terminal" evidence="3">
    <location>
        <begin position="389"/>
        <end position="558"/>
    </location>
</feature>
<dbReference type="EMBL" id="JACHOP010000011">
    <property type="protein sequence ID" value="MBB5758191.1"/>
    <property type="molecule type" value="Genomic_DNA"/>
</dbReference>